<protein>
    <recommendedName>
        <fullName evidence="5">Secreted protein</fullName>
    </recommendedName>
</protein>
<evidence type="ECO:0000313" key="4">
    <source>
        <dbReference type="Proteomes" id="UP001500363"/>
    </source>
</evidence>
<name>A0ABP4LN17_9ACTN</name>
<evidence type="ECO:0000256" key="2">
    <source>
        <dbReference type="SAM" id="SignalP"/>
    </source>
</evidence>
<proteinExistence type="predicted"/>
<organism evidence="3 4">
    <name type="scientific">Kribbella lupini</name>
    <dbReference type="NCBI Taxonomy" id="291602"/>
    <lineage>
        <taxon>Bacteria</taxon>
        <taxon>Bacillati</taxon>
        <taxon>Actinomycetota</taxon>
        <taxon>Actinomycetes</taxon>
        <taxon>Propionibacteriales</taxon>
        <taxon>Kribbellaceae</taxon>
        <taxon>Kribbella</taxon>
    </lineage>
</organism>
<dbReference type="Proteomes" id="UP001500363">
    <property type="component" value="Unassembled WGS sequence"/>
</dbReference>
<evidence type="ECO:0000256" key="1">
    <source>
        <dbReference type="SAM" id="MobiDB-lite"/>
    </source>
</evidence>
<gene>
    <name evidence="3" type="ORF">GCM10009741_31990</name>
</gene>
<evidence type="ECO:0000313" key="3">
    <source>
        <dbReference type="EMBL" id="GAA1527809.1"/>
    </source>
</evidence>
<feature type="compositionally biased region" description="Low complexity" evidence="1">
    <location>
        <begin position="38"/>
        <end position="51"/>
    </location>
</feature>
<feature type="chain" id="PRO_5046889893" description="Secreted protein" evidence="2">
    <location>
        <begin position="29"/>
        <end position="207"/>
    </location>
</feature>
<feature type="compositionally biased region" description="Basic and acidic residues" evidence="1">
    <location>
        <begin position="188"/>
        <end position="207"/>
    </location>
</feature>
<reference evidence="4" key="1">
    <citation type="journal article" date="2019" name="Int. J. Syst. Evol. Microbiol.">
        <title>The Global Catalogue of Microorganisms (GCM) 10K type strain sequencing project: providing services to taxonomists for standard genome sequencing and annotation.</title>
        <authorList>
            <consortium name="The Broad Institute Genomics Platform"/>
            <consortium name="The Broad Institute Genome Sequencing Center for Infectious Disease"/>
            <person name="Wu L."/>
            <person name="Ma J."/>
        </authorList>
    </citation>
    <scope>NUCLEOTIDE SEQUENCE [LARGE SCALE GENOMIC DNA]</scope>
    <source>
        <strain evidence="4">JCM 14303</strain>
    </source>
</reference>
<feature type="region of interest" description="Disordered" evidence="1">
    <location>
        <begin position="25"/>
        <end position="76"/>
    </location>
</feature>
<evidence type="ECO:0008006" key="5">
    <source>
        <dbReference type="Google" id="ProtNLM"/>
    </source>
</evidence>
<feature type="region of interest" description="Disordered" evidence="1">
    <location>
        <begin position="173"/>
        <end position="207"/>
    </location>
</feature>
<feature type="region of interest" description="Disordered" evidence="1">
    <location>
        <begin position="97"/>
        <end position="121"/>
    </location>
</feature>
<sequence>MTTTRLFRWAPLLLVAALATGCSAGASAGTADKTPEIATLTTAPPGTPSSGKPGGQTKAADPDAGRPRERIDMTDADRDRLYQGYLACLKDNGVDVLSERSKPKESGVLGSGGRTTDPAKAKKAGAACANKLPLPAWEIDAKNPDALDFGRKVVQCLKNKGVKYVELSTGTDSGIVGPSLGGPQNDAESIRKGMDLTPECQREVAGR</sequence>
<comment type="caution">
    <text evidence="3">The sequence shown here is derived from an EMBL/GenBank/DDBJ whole genome shotgun (WGS) entry which is preliminary data.</text>
</comment>
<accession>A0ABP4LN17</accession>
<feature type="compositionally biased region" description="Basic and acidic residues" evidence="1">
    <location>
        <begin position="60"/>
        <end position="76"/>
    </location>
</feature>
<keyword evidence="4" id="KW-1185">Reference proteome</keyword>
<dbReference type="RefSeq" id="WP_344174872.1">
    <property type="nucleotide sequence ID" value="NZ_BAAANC010000002.1"/>
</dbReference>
<keyword evidence="2" id="KW-0732">Signal</keyword>
<dbReference type="PROSITE" id="PS51257">
    <property type="entry name" value="PROKAR_LIPOPROTEIN"/>
    <property type="match status" value="1"/>
</dbReference>
<feature type="signal peptide" evidence="2">
    <location>
        <begin position="1"/>
        <end position="28"/>
    </location>
</feature>
<dbReference type="EMBL" id="BAAANC010000002">
    <property type="protein sequence ID" value="GAA1527809.1"/>
    <property type="molecule type" value="Genomic_DNA"/>
</dbReference>